<dbReference type="InterPro" id="IPR018062">
    <property type="entry name" value="HTH_AraC-typ_CS"/>
</dbReference>
<dbReference type="InterPro" id="IPR020449">
    <property type="entry name" value="Tscrpt_reg_AraC-type_HTH"/>
</dbReference>
<dbReference type="Proteomes" id="UP000777935">
    <property type="component" value="Unassembled WGS sequence"/>
</dbReference>
<organism evidence="5 6">
    <name type="scientific">Parasulfitobacter algicola</name>
    <dbReference type="NCBI Taxonomy" id="2614809"/>
    <lineage>
        <taxon>Bacteria</taxon>
        <taxon>Pseudomonadati</taxon>
        <taxon>Pseudomonadota</taxon>
        <taxon>Alphaproteobacteria</taxon>
        <taxon>Rhodobacterales</taxon>
        <taxon>Roseobacteraceae</taxon>
        <taxon>Parasulfitobacter</taxon>
    </lineage>
</organism>
<keyword evidence="3" id="KW-0804">Transcription</keyword>
<dbReference type="PRINTS" id="PR00032">
    <property type="entry name" value="HTHARAC"/>
</dbReference>
<evidence type="ECO:0000313" key="5">
    <source>
        <dbReference type="EMBL" id="NSX55526.1"/>
    </source>
</evidence>
<keyword evidence="6" id="KW-1185">Reference proteome</keyword>
<dbReference type="PROSITE" id="PS01124">
    <property type="entry name" value="HTH_ARAC_FAMILY_2"/>
    <property type="match status" value="1"/>
</dbReference>
<protein>
    <submittedName>
        <fullName evidence="5">Helix-turn-helix transcriptional regulator</fullName>
    </submittedName>
</protein>
<gene>
    <name evidence="5" type="ORF">HRQ87_11995</name>
</gene>
<reference evidence="5 6" key="1">
    <citation type="submission" date="2020-06" db="EMBL/GenBank/DDBJ databases">
        <title>Sulfitobacter algicola sp. nov., isolated from green algae.</title>
        <authorList>
            <person name="Wang C."/>
        </authorList>
    </citation>
    <scope>NUCLEOTIDE SEQUENCE [LARGE SCALE GENOMIC DNA]</scope>
    <source>
        <strain evidence="5 6">1151</strain>
    </source>
</reference>
<keyword evidence="1" id="KW-0805">Transcription regulation</keyword>
<dbReference type="EMBL" id="JABUFE010000006">
    <property type="protein sequence ID" value="NSX55526.1"/>
    <property type="molecule type" value="Genomic_DNA"/>
</dbReference>
<dbReference type="Pfam" id="PF12833">
    <property type="entry name" value="HTH_18"/>
    <property type="match status" value="1"/>
</dbReference>
<dbReference type="RefSeq" id="WP_425501571.1">
    <property type="nucleotide sequence ID" value="NZ_JABUFE010000006.1"/>
</dbReference>
<keyword evidence="2" id="KW-0238">DNA-binding</keyword>
<evidence type="ECO:0000256" key="3">
    <source>
        <dbReference type="ARBA" id="ARBA00023163"/>
    </source>
</evidence>
<comment type="caution">
    <text evidence="5">The sequence shown here is derived from an EMBL/GenBank/DDBJ whole genome shotgun (WGS) entry which is preliminary data.</text>
</comment>
<proteinExistence type="predicted"/>
<dbReference type="InterPro" id="IPR009057">
    <property type="entry name" value="Homeodomain-like_sf"/>
</dbReference>
<feature type="domain" description="HTH araC/xylS-type" evidence="4">
    <location>
        <begin position="1"/>
        <end position="89"/>
    </location>
</feature>
<accession>A0ABX2IU40</accession>
<dbReference type="InterPro" id="IPR018060">
    <property type="entry name" value="HTH_AraC"/>
</dbReference>
<dbReference type="PROSITE" id="PS00041">
    <property type="entry name" value="HTH_ARAC_FAMILY_1"/>
    <property type="match status" value="1"/>
</dbReference>
<evidence type="ECO:0000259" key="4">
    <source>
        <dbReference type="PROSITE" id="PS01124"/>
    </source>
</evidence>
<name>A0ABX2IU40_9RHOB</name>
<dbReference type="InterPro" id="IPR050204">
    <property type="entry name" value="AraC_XylS_family_regulators"/>
</dbReference>
<evidence type="ECO:0000256" key="1">
    <source>
        <dbReference type="ARBA" id="ARBA00023015"/>
    </source>
</evidence>
<dbReference type="Gene3D" id="1.10.10.60">
    <property type="entry name" value="Homeodomain-like"/>
    <property type="match status" value="2"/>
</dbReference>
<evidence type="ECO:0000256" key="2">
    <source>
        <dbReference type="ARBA" id="ARBA00023125"/>
    </source>
</evidence>
<sequence length="91" mass="10116">MSDDISLLAMANEATLSATHLSKAFKNSVGVSLLQYVIAARMDLASVYLRTTELSVATISWRVGYDDASRFNQHFKRKFKTTPATFRSHSA</sequence>
<dbReference type="PANTHER" id="PTHR46796">
    <property type="entry name" value="HTH-TYPE TRANSCRIPTIONAL ACTIVATOR RHAS-RELATED"/>
    <property type="match status" value="1"/>
</dbReference>
<evidence type="ECO:0000313" key="6">
    <source>
        <dbReference type="Proteomes" id="UP000777935"/>
    </source>
</evidence>
<dbReference type="SMART" id="SM00342">
    <property type="entry name" value="HTH_ARAC"/>
    <property type="match status" value="1"/>
</dbReference>
<dbReference type="SUPFAM" id="SSF46689">
    <property type="entry name" value="Homeodomain-like"/>
    <property type="match status" value="1"/>
</dbReference>